<keyword evidence="2" id="KW-0472">Membrane</keyword>
<proteinExistence type="predicted"/>
<gene>
    <name evidence="3" type="ORF">WG925_04780</name>
</gene>
<sequence length="168" mass="17105">MSAVPSEGPSEGSPSSGVPSRTTPVVAAVVVVLVVAQQVPGLVFRHGTAVPVLPVGLWRAWLPLILAGLVLLALAALWGRRHPGPAGTVGRVVGLLLALGPATLLAYRGRLVDPLAVFTLGLDPSVRAWPVIDVVLGTLLAVTLAVTLLSAVGAGGRPRGRARGRAPR</sequence>
<evidence type="ECO:0000256" key="1">
    <source>
        <dbReference type="SAM" id="MobiDB-lite"/>
    </source>
</evidence>
<feature type="region of interest" description="Disordered" evidence="1">
    <location>
        <begin position="1"/>
        <end position="21"/>
    </location>
</feature>
<keyword evidence="2" id="KW-0812">Transmembrane</keyword>
<feature type="transmembrane region" description="Helical" evidence="2">
    <location>
        <begin position="56"/>
        <end position="77"/>
    </location>
</feature>
<feature type="transmembrane region" description="Helical" evidence="2">
    <location>
        <begin position="128"/>
        <end position="155"/>
    </location>
</feature>
<evidence type="ECO:0000313" key="4">
    <source>
        <dbReference type="Proteomes" id="UP001367513"/>
    </source>
</evidence>
<evidence type="ECO:0000256" key="2">
    <source>
        <dbReference type="SAM" id="Phobius"/>
    </source>
</evidence>
<name>A0ABU9A9K2_PSEA5</name>
<accession>A0ABU9A9K2</accession>
<evidence type="ECO:0000313" key="3">
    <source>
        <dbReference type="EMBL" id="MEK6463051.1"/>
    </source>
</evidence>
<dbReference type="RefSeq" id="WP_346103689.1">
    <property type="nucleotide sequence ID" value="NZ_BAAAOD010000024.1"/>
</dbReference>
<protein>
    <submittedName>
        <fullName evidence="3">Uncharacterized protein</fullName>
    </submittedName>
</protein>
<dbReference type="Proteomes" id="UP001367513">
    <property type="component" value="Unassembled WGS sequence"/>
</dbReference>
<reference evidence="3 4" key="1">
    <citation type="submission" date="2024-03" db="EMBL/GenBank/DDBJ databases">
        <title>Draft genome sequence of Pseudonocardia carboxydivorans JCM 14827.</title>
        <authorList>
            <person name="Duangmal K."/>
        </authorList>
    </citation>
    <scope>NUCLEOTIDE SEQUENCE [LARGE SCALE GENOMIC DNA]</scope>
    <source>
        <strain evidence="3 4">JCM 14827</strain>
    </source>
</reference>
<organism evidence="3 4">
    <name type="scientific">Pseudonocardia alni subsp. carboxydivorans</name>
    <dbReference type="NCBI Taxonomy" id="415010"/>
    <lineage>
        <taxon>Bacteria</taxon>
        <taxon>Bacillati</taxon>
        <taxon>Actinomycetota</taxon>
        <taxon>Actinomycetes</taxon>
        <taxon>Pseudonocardiales</taxon>
        <taxon>Pseudonocardiaceae</taxon>
        <taxon>Pseudonocardia</taxon>
    </lineage>
</organism>
<feature type="transmembrane region" description="Helical" evidence="2">
    <location>
        <begin position="89"/>
        <end position="108"/>
    </location>
</feature>
<keyword evidence="2" id="KW-1133">Transmembrane helix</keyword>
<keyword evidence="4" id="KW-1185">Reference proteome</keyword>
<comment type="caution">
    <text evidence="3">The sequence shown here is derived from an EMBL/GenBank/DDBJ whole genome shotgun (WGS) entry which is preliminary data.</text>
</comment>
<dbReference type="EMBL" id="JBBPIX010000002">
    <property type="protein sequence ID" value="MEK6463051.1"/>
    <property type="molecule type" value="Genomic_DNA"/>
</dbReference>